<dbReference type="PANTHER" id="PTHR33067:SF32">
    <property type="entry name" value="ASPARTIC PEPTIDASE DDI1-TYPE DOMAIN-CONTAINING PROTEIN"/>
    <property type="match status" value="1"/>
</dbReference>
<sequence>MLDDDAIRAESSPRGVDSYYRPGNFKDPSPIVYPAVANRAVSIFKIQLNLIAILPMFKGYEEPYAHLRELFSFADTYQVNNTTKDGELVKVFYDGLEYHNQQFVMATSGGTFFSQPIEEEWEFFKMLSKGSKTQALVDRNNNHTSSANFVSNQRGTNSEISELSKKVDLLLRNLGKGVLNVSHVSYNACSMCGDLIHLINNYQGWGAPSNEEVNGVYENRPRNDPFSKSYNPGWHNHPNFRWKDDDNYNHPNNTQQQNQVNIERQMGQLAEEVHKREAGKLLSYPDRNPKHKPGGPEHVNMVTSLQNGKTYNNHIKNLSVHEFSHDVEDFVTGDEIIVEGKKADNVKSDSELVNDLLKDFPKPPTQNPKATESPKVREGGVSTTTTPYPTALEKLASARLAKKGPYSEDMWDTFKKRKLKATLPKKIELTEHVSAVLSSSLPPKFKDPRAPLISVMVGNIAIKKALLDLGASINILPASLVDKYDLGTLCKTDNIIFLADRSTKIPGGILEDVIVKVDDFYYPVDFFVMETESPYKDVQLTIILGSLDHQRPPWSYKVEPLPANFDMATKPSLEVPPTLELKPLPSNLKYAFLAGGWIIADLKGITPSLCMHRIVTDPNVKPSRDAQRRLNLNIKEVVKKEVLKWLDAGIIYPISDSKWKFYCFLDGYSGYNQIPIHPDDQYKTTFTCPYGTFAFRRMPFGLCNAAATFQRCLGQLESDDDKGKDGDGDGDGDDDDDGDDGEEGDGDDHDEDDDDEEGNDDDDDQEVEEDDEKDNEEEGGDDEQDSDEEEFIHYSLNTHAEEEPRDEKSFGHILKTPEDTDDKGNGEENLGINVGREEGHDKEEEEDELYRDVNINQGRGIQTTQEIKDSHVTLTLVNPNGQQQSSSVSSQFTPTSMAHLPMFEPSITPSTIATITTTQQAPLPPTTALSTLIQDLPNFGLLFGFDHRLETLEANFSEFSQTNQFAGASDQLCDEAQADNDEFLKTIDENMQKIIKKQVKEQVKVQVSKTLPKIEQTVNEQLKAQVLTRNLYKALVKAYESDKIILDTYKDTVMLKRRRNDDADRDEEPFAGSDRGSKRRREGNEPESVSAPTEKATRSAGKSTQRSKSRQPSHPEWFSQQQKPPTSDREVYKATTDQLDWVNPEGQQYPHNLLKPLPLIPNYRGRHVIPFDHFINNDLEYIRGGTSSRKYTTSVTKTKAADYRHIKWIKDLVPRTMWIQEPTCYDKHALWGVSHWGRKRQQFYGFAWHKYKHLDWITVRRDDDKLYKFKEGDFKRLRIQDIEYMLLLLVQGKLTNLIVEECFAFNVSLRMYTRSIVIQRRVEDLQLGNKDKQNMLMRIDELHKFSDGTLTDVRTALDDRLKGIRMKYLP</sequence>
<dbReference type="CDD" id="cd00303">
    <property type="entry name" value="retropepsin_like"/>
    <property type="match status" value="1"/>
</dbReference>
<feature type="region of interest" description="Disordered" evidence="1">
    <location>
        <begin position="357"/>
        <end position="387"/>
    </location>
</feature>
<dbReference type="Gene3D" id="3.10.10.10">
    <property type="entry name" value="HIV Type 1 Reverse Transcriptase, subunit A, domain 1"/>
    <property type="match status" value="2"/>
</dbReference>
<dbReference type="InterPro" id="IPR043502">
    <property type="entry name" value="DNA/RNA_pol_sf"/>
</dbReference>
<evidence type="ECO:0000259" key="2">
    <source>
        <dbReference type="Pfam" id="PF00078"/>
    </source>
</evidence>
<dbReference type="EMBL" id="BKCJ010116916">
    <property type="protein sequence ID" value="GEX58100.1"/>
    <property type="molecule type" value="Genomic_DNA"/>
</dbReference>
<proteinExistence type="predicted"/>
<feature type="compositionally biased region" description="Basic and acidic residues" evidence="1">
    <location>
        <begin position="799"/>
        <end position="826"/>
    </location>
</feature>
<dbReference type="InterPro" id="IPR021109">
    <property type="entry name" value="Peptidase_aspartic_dom_sf"/>
</dbReference>
<dbReference type="PANTHER" id="PTHR33067">
    <property type="entry name" value="RNA-DIRECTED DNA POLYMERASE-RELATED"/>
    <property type="match status" value="1"/>
</dbReference>
<dbReference type="Pfam" id="PF00078">
    <property type="entry name" value="RVT_1"/>
    <property type="match status" value="1"/>
</dbReference>
<name>A0A699H8E9_TANCI</name>
<dbReference type="CDD" id="cd01647">
    <property type="entry name" value="RT_LTR"/>
    <property type="match status" value="1"/>
</dbReference>
<comment type="caution">
    <text evidence="3">The sequence shown here is derived from an EMBL/GenBank/DDBJ whole genome shotgun (WGS) entry which is preliminary data.</text>
</comment>
<accession>A0A699H8E9</accession>
<dbReference type="SUPFAM" id="SSF56672">
    <property type="entry name" value="DNA/RNA polymerases"/>
    <property type="match status" value="1"/>
</dbReference>
<feature type="compositionally biased region" description="Polar residues" evidence="1">
    <location>
        <begin position="1112"/>
        <end position="1125"/>
    </location>
</feature>
<evidence type="ECO:0000313" key="3">
    <source>
        <dbReference type="EMBL" id="GEX58100.1"/>
    </source>
</evidence>
<gene>
    <name evidence="3" type="ORF">Tci_330075</name>
</gene>
<dbReference type="InterPro" id="IPR000477">
    <property type="entry name" value="RT_dom"/>
</dbReference>
<evidence type="ECO:0000256" key="1">
    <source>
        <dbReference type="SAM" id="MobiDB-lite"/>
    </source>
</evidence>
<feature type="region of interest" description="Disordered" evidence="1">
    <location>
        <begin position="716"/>
        <end position="846"/>
    </location>
</feature>
<feature type="region of interest" description="Disordered" evidence="1">
    <location>
        <begin position="1060"/>
        <end position="1132"/>
    </location>
</feature>
<dbReference type="Gene3D" id="2.40.70.10">
    <property type="entry name" value="Acid Proteases"/>
    <property type="match status" value="1"/>
</dbReference>
<organism evidence="3">
    <name type="scientific">Tanacetum cinerariifolium</name>
    <name type="common">Dalmatian daisy</name>
    <name type="synonym">Chrysanthemum cinerariifolium</name>
    <dbReference type="NCBI Taxonomy" id="118510"/>
    <lineage>
        <taxon>Eukaryota</taxon>
        <taxon>Viridiplantae</taxon>
        <taxon>Streptophyta</taxon>
        <taxon>Embryophyta</taxon>
        <taxon>Tracheophyta</taxon>
        <taxon>Spermatophyta</taxon>
        <taxon>Magnoliopsida</taxon>
        <taxon>eudicotyledons</taxon>
        <taxon>Gunneridae</taxon>
        <taxon>Pentapetalae</taxon>
        <taxon>asterids</taxon>
        <taxon>campanulids</taxon>
        <taxon>Asterales</taxon>
        <taxon>Asteraceae</taxon>
        <taxon>Asteroideae</taxon>
        <taxon>Anthemideae</taxon>
        <taxon>Anthemidinae</taxon>
        <taxon>Tanacetum</taxon>
    </lineage>
</organism>
<feature type="compositionally biased region" description="Acidic residues" evidence="1">
    <location>
        <begin position="728"/>
        <end position="790"/>
    </location>
</feature>
<protein>
    <recommendedName>
        <fullName evidence="2">Reverse transcriptase domain-containing protein</fullName>
    </recommendedName>
</protein>
<reference evidence="3" key="1">
    <citation type="journal article" date="2019" name="Sci. Rep.">
        <title>Draft genome of Tanacetum cinerariifolium, the natural source of mosquito coil.</title>
        <authorList>
            <person name="Yamashiro T."/>
            <person name="Shiraishi A."/>
            <person name="Satake H."/>
            <person name="Nakayama K."/>
        </authorList>
    </citation>
    <scope>NUCLEOTIDE SEQUENCE</scope>
</reference>
<feature type="domain" description="Reverse transcriptase" evidence="2">
    <location>
        <begin position="660"/>
        <end position="718"/>
    </location>
</feature>